<dbReference type="SMART" id="SM00636">
    <property type="entry name" value="Glyco_18"/>
    <property type="match status" value="1"/>
</dbReference>
<evidence type="ECO:0000256" key="16">
    <source>
        <dbReference type="ARBA" id="ARBA00023277"/>
    </source>
</evidence>
<evidence type="ECO:0000256" key="13">
    <source>
        <dbReference type="ARBA" id="ARBA00023024"/>
    </source>
</evidence>
<keyword evidence="8" id="KW-0147">Chitin-binding</keyword>
<keyword evidence="18" id="KW-0624">Polysaccharide degradation</keyword>
<dbReference type="Pfam" id="PF00704">
    <property type="entry name" value="Glyco_hydro_18"/>
    <property type="match status" value="1"/>
</dbReference>
<evidence type="ECO:0000256" key="4">
    <source>
        <dbReference type="ARBA" id="ARBA00009121"/>
    </source>
</evidence>
<evidence type="ECO:0000259" key="24">
    <source>
        <dbReference type="PROSITE" id="PS51910"/>
    </source>
</evidence>
<accession>A0AAV7QFV7</accession>
<dbReference type="InterPro" id="IPR001223">
    <property type="entry name" value="Glyco_hydro18_cat"/>
</dbReference>
<dbReference type="PROSITE" id="PS50940">
    <property type="entry name" value="CHIT_BIND_II"/>
    <property type="match status" value="1"/>
</dbReference>
<keyword evidence="11" id="KW-0378">Hydrolase</keyword>
<feature type="compositionally biased region" description="Low complexity" evidence="21">
    <location>
        <begin position="395"/>
        <end position="408"/>
    </location>
</feature>
<proteinExistence type="inferred from homology"/>
<dbReference type="InterPro" id="IPR017853">
    <property type="entry name" value="GH"/>
</dbReference>
<evidence type="ECO:0000256" key="14">
    <source>
        <dbReference type="ARBA" id="ARBA00023157"/>
    </source>
</evidence>
<dbReference type="Gene3D" id="3.10.50.10">
    <property type="match status" value="1"/>
</dbReference>
<dbReference type="GO" id="GO:0008061">
    <property type="term" value="F:chitin binding"/>
    <property type="evidence" value="ECO:0007669"/>
    <property type="project" value="UniProtKB-KW"/>
</dbReference>
<feature type="domain" description="GH18" evidence="24">
    <location>
        <begin position="19"/>
        <end position="387"/>
    </location>
</feature>
<evidence type="ECO:0000256" key="15">
    <source>
        <dbReference type="ARBA" id="ARBA00023198"/>
    </source>
</evidence>
<dbReference type="InterPro" id="IPR036508">
    <property type="entry name" value="Chitin-bd_dom_sf"/>
</dbReference>
<dbReference type="FunFam" id="2.170.140.10:FF:000001">
    <property type="entry name" value="Acidic mammalian chitinase"/>
    <property type="match status" value="1"/>
</dbReference>
<evidence type="ECO:0000256" key="11">
    <source>
        <dbReference type="ARBA" id="ARBA00022801"/>
    </source>
</evidence>
<evidence type="ECO:0000256" key="19">
    <source>
        <dbReference type="ARBA" id="ARBA00062006"/>
    </source>
</evidence>
<dbReference type="GO" id="GO:0000272">
    <property type="term" value="P:polysaccharide catabolic process"/>
    <property type="evidence" value="ECO:0007669"/>
    <property type="project" value="UniProtKB-KW"/>
</dbReference>
<evidence type="ECO:0000256" key="8">
    <source>
        <dbReference type="ARBA" id="ARBA00022669"/>
    </source>
</evidence>
<comment type="subcellular location">
    <subcellularLocation>
        <location evidence="2">Cytoplasm</location>
    </subcellularLocation>
    <subcellularLocation>
        <location evidence="3">Secreted</location>
    </subcellularLocation>
</comment>
<evidence type="ECO:0000313" key="25">
    <source>
        <dbReference type="EMBL" id="KAJ1137959.1"/>
    </source>
</evidence>
<dbReference type="GO" id="GO:0006954">
    <property type="term" value="P:inflammatory response"/>
    <property type="evidence" value="ECO:0007669"/>
    <property type="project" value="UniProtKB-KW"/>
</dbReference>
<dbReference type="PROSITE" id="PS01095">
    <property type="entry name" value="GH18_1"/>
    <property type="match status" value="1"/>
</dbReference>
<evidence type="ECO:0000256" key="6">
    <source>
        <dbReference type="ARBA" id="ARBA00022490"/>
    </source>
</evidence>
<evidence type="ECO:0000256" key="9">
    <source>
        <dbReference type="ARBA" id="ARBA00022703"/>
    </source>
</evidence>
<evidence type="ECO:0000256" key="5">
    <source>
        <dbReference type="ARBA" id="ARBA00012729"/>
    </source>
</evidence>
<keyword evidence="10 22" id="KW-0732">Signal</keyword>
<keyword evidence="9" id="KW-0053">Apoptosis</keyword>
<sequence length="467" mass="52248">MLLWTGLALLLQVQMGSAHKLACYFTNWSQYREQPATYLPADVDPMLCTHIIYAFANMENHQITTYEENDPELYQQVNALKERNPKLITLLAIGGWTFGTAKFTAMASSAENRKTFINSVINWLRLYGFDGLDLDWEYPGNADRGSPPEDKQRFTVLIQELLEAFEAEGKVTGRPRLLVAAAVSGAKGTIDTGYEINKIGELLDFISVMTYDFHGPWDRTTGYNSPLQKGNNDWGGYAYFNCEYAMNYWKDKGAPAEKLLMGIPTYGRSYTIPGYDTSPGAQITGPGTPGQYTKEAGILTYFEICPFLEGATVVWDNIQKVPYAHKGNQWVSYDNVLSYQYKVEFLRENGFGGGMVWAIDQDDFAGTFCNESQYPLISKLKEFLEAPEISHPDETTTPTSSPTETTTTAPVNQGFCSGKPDGFYADPEDPSRFYQCDGGRTYPMKCAAGLVFDTSCSCCNWPPKRET</sequence>
<dbReference type="FunFam" id="3.10.50.10:FF:000001">
    <property type="entry name" value="Chitinase 3-like 1"/>
    <property type="match status" value="1"/>
</dbReference>
<keyword evidence="6" id="KW-0963">Cytoplasm</keyword>
<evidence type="ECO:0000256" key="12">
    <source>
        <dbReference type="ARBA" id="ARBA00022859"/>
    </source>
</evidence>
<dbReference type="InterPro" id="IPR002557">
    <property type="entry name" value="Chitin-bd_dom"/>
</dbReference>
<keyword evidence="14" id="KW-1015">Disulfide bond</keyword>
<dbReference type="SUPFAM" id="SSF54556">
    <property type="entry name" value="Chitinase insertion domain"/>
    <property type="match status" value="1"/>
</dbReference>
<dbReference type="GO" id="GO:0005576">
    <property type="term" value="C:extracellular region"/>
    <property type="evidence" value="ECO:0007669"/>
    <property type="project" value="UniProtKB-SubCell"/>
</dbReference>
<dbReference type="InterPro" id="IPR029070">
    <property type="entry name" value="Chitinase_insertion_sf"/>
</dbReference>
<dbReference type="AlphaFoldDB" id="A0AAV7QFV7"/>
<evidence type="ECO:0000313" key="26">
    <source>
        <dbReference type="Proteomes" id="UP001066276"/>
    </source>
</evidence>
<dbReference type="InterPro" id="IPR011583">
    <property type="entry name" value="Chitinase_II/V-like_cat"/>
</dbReference>
<dbReference type="CDD" id="cd02872">
    <property type="entry name" value="GH18_chitolectin_chitotriosidase"/>
    <property type="match status" value="1"/>
</dbReference>
<comment type="catalytic activity">
    <reaction evidence="1">
        <text>Random endo-hydrolysis of N-acetyl-beta-D-glucosaminide (1-&gt;4)-beta-linkages in chitin and chitodextrins.</text>
        <dbReference type="EC" id="3.2.1.14"/>
    </reaction>
</comment>
<evidence type="ECO:0000256" key="3">
    <source>
        <dbReference type="ARBA" id="ARBA00004613"/>
    </source>
</evidence>
<reference evidence="25" key="1">
    <citation type="journal article" date="2022" name="bioRxiv">
        <title>Sequencing and chromosome-scale assembly of the giantPleurodeles waltlgenome.</title>
        <authorList>
            <person name="Brown T."/>
            <person name="Elewa A."/>
            <person name="Iarovenko S."/>
            <person name="Subramanian E."/>
            <person name="Araus A.J."/>
            <person name="Petzold A."/>
            <person name="Susuki M."/>
            <person name="Suzuki K.-i.T."/>
            <person name="Hayashi T."/>
            <person name="Toyoda A."/>
            <person name="Oliveira C."/>
            <person name="Osipova E."/>
            <person name="Leigh N.D."/>
            <person name="Simon A."/>
            <person name="Yun M.H."/>
        </authorList>
    </citation>
    <scope>NUCLEOTIDE SEQUENCE</scope>
    <source>
        <strain evidence="25">20211129_DDA</strain>
        <tissue evidence="25">Liver</tissue>
    </source>
</reference>
<keyword evidence="26" id="KW-1185">Reference proteome</keyword>
<dbReference type="FunFam" id="3.20.20.80:FF:000081">
    <property type="entry name" value="Chitinase 1"/>
    <property type="match status" value="1"/>
</dbReference>
<dbReference type="SMART" id="SM00494">
    <property type="entry name" value="ChtBD2"/>
    <property type="match status" value="1"/>
</dbReference>
<evidence type="ECO:0000256" key="7">
    <source>
        <dbReference type="ARBA" id="ARBA00022525"/>
    </source>
</evidence>
<evidence type="ECO:0000256" key="1">
    <source>
        <dbReference type="ARBA" id="ARBA00000822"/>
    </source>
</evidence>
<dbReference type="InterPro" id="IPR001579">
    <property type="entry name" value="Glyco_hydro_18_chit_AS"/>
</dbReference>
<evidence type="ECO:0000256" key="2">
    <source>
        <dbReference type="ARBA" id="ARBA00004496"/>
    </source>
</evidence>
<gene>
    <name evidence="25" type="ORF">NDU88_004353</name>
</gene>
<dbReference type="SUPFAM" id="SSF57625">
    <property type="entry name" value="Invertebrate chitin-binding proteins"/>
    <property type="match status" value="1"/>
</dbReference>
<dbReference type="GO" id="GO:0006032">
    <property type="term" value="P:chitin catabolic process"/>
    <property type="evidence" value="ECO:0007669"/>
    <property type="project" value="UniProtKB-KW"/>
</dbReference>
<keyword evidence="15" id="KW-0395">Inflammatory response</keyword>
<keyword evidence="17" id="KW-0326">Glycosidase</keyword>
<organism evidence="25 26">
    <name type="scientific">Pleurodeles waltl</name>
    <name type="common">Iberian ribbed newt</name>
    <dbReference type="NCBI Taxonomy" id="8319"/>
    <lineage>
        <taxon>Eukaryota</taxon>
        <taxon>Metazoa</taxon>
        <taxon>Chordata</taxon>
        <taxon>Craniata</taxon>
        <taxon>Vertebrata</taxon>
        <taxon>Euteleostomi</taxon>
        <taxon>Amphibia</taxon>
        <taxon>Batrachia</taxon>
        <taxon>Caudata</taxon>
        <taxon>Salamandroidea</taxon>
        <taxon>Salamandridae</taxon>
        <taxon>Pleurodelinae</taxon>
        <taxon>Pleurodeles</taxon>
    </lineage>
</organism>
<evidence type="ECO:0000256" key="10">
    <source>
        <dbReference type="ARBA" id="ARBA00022729"/>
    </source>
</evidence>
<feature type="chain" id="PRO_5043675606" description="Acidic mammalian chitinase" evidence="22">
    <location>
        <begin position="19"/>
        <end position="467"/>
    </location>
</feature>
<keyword evidence="16" id="KW-0119">Carbohydrate metabolism</keyword>
<dbReference type="GO" id="GO:0002376">
    <property type="term" value="P:immune system process"/>
    <property type="evidence" value="ECO:0007669"/>
    <property type="project" value="UniProtKB-KW"/>
</dbReference>
<name>A0AAV7QFV7_PLEWA</name>
<dbReference type="Pfam" id="PF01607">
    <property type="entry name" value="CBM_14"/>
    <property type="match status" value="1"/>
</dbReference>
<protein>
    <recommendedName>
        <fullName evidence="20">Acidic mammalian chitinase</fullName>
        <ecNumber evidence="5">3.2.1.14</ecNumber>
    </recommendedName>
</protein>
<keyword evidence="13" id="KW-0146">Chitin degradation</keyword>
<dbReference type="FunFam" id="3.20.20.80:FF:000007">
    <property type="entry name" value="Acidic mammalian chitinase"/>
    <property type="match status" value="1"/>
</dbReference>
<dbReference type="InterPro" id="IPR050314">
    <property type="entry name" value="Glycosyl_Hydrlase_18"/>
</dbReference>
<dbReference type="GO" id="GO:0008843">
    <property type="term" value="F:endochitinase activity"/>
    <property type="evidence" value="ECO:0007669"/>
    <property type="project" value="UniProtKB-EC"/>
</dbReference>
<dbReference type="GO" id="GO:0006915">
    <property type="term" value="P:apoptotic process"/>
    <property type="evidence" value="ECO:0007669"/>
    <property type="project" value="UniProtKB-KW"/>
</dbReference>
<evidence type="ECO:0000256" key="22">
    <source>
        <dbReference type="SAM" id="SignalP"/>
    </source>
</evidence>
<dbReference type="GO" id="GO:0005737">
    <property type="term" value="C:cytoplasm"/>
    <property type="evidence" value="ECO:0007669"/>
    <property type="project" value="UniProtKB-SubCell"/>
</dbReference>
<dbReference type="Proteomes" id="UP001066276">
    <property type="component" value="Chromosome 6"/>
</dbReference>
<evidence type="ECO:0000256" key="18">
    <source>
        <dbReference type="ARBA" id="ARBA00023326"/>
    </source>
</evidence>
<dbReference type="EC" id="3.2.1.14" evidence="5"/>
<evidence type="ECO:0000256" key="17">
    <source>
        <dbReference type="ARBA" id="ARBA00023295"/>
    </source>
</evidence>
<keyword evidence="7" id="KW-0964">Secreted</keyword>
<feature type="domain" description="Chitin-binding type-2" evidence="23">
    <location>
        <begin position="413"/>
        <end position="467"/>
    </location>
</feature>
<dbReference type="PANTHER" id="PTHR11177">
    <property type="entry name" value="CHITINASE"/>
    <property type="match status" value="1"/>
</dbReference>
<comment type="subunit">
    <text evidence="19">Interacts with EGFR.</text>
</comment>
<dbReference type="PROSITE" id="PS51910">
    <property type="entry name" value="GH18_2"/>
    <property type="match status" value="1"/>
</dbReference>
<feature type="region of interest" description="Disordered" evidence="21">
    <location>
        <begin position="390"/>
        <end position="413"/>
    </location>
</feature>
<evidence type="ECO:0000256" key="20">
    <source>
        <dbReference type="ARBA" id="ARBA00072739"/>
    </source>
</evidence>
<keyword evidence="12" id="KW-0391">Immunity</keyword>
<comment type="similarity">
    <text evidence="4">Belongs to the glycosyl hydrolase 18 family. Chitinase class II subfamily.</text>
</comment>
<dbReference type="Gene3D" id="2.170.140.10">
    <property type="entry name" value="Chitin binding domain"/>
    <property type="match status" value="1"/>
</dbReference>
<comment type="caution">
    <text evidence="25">The sequence shown here is derived from an EMBL/GenBank/DDBJ whole genome shotgun (WGS) entry which is preliminary data.</text>
</comment>
<dbReference type="SUPFAM" id="SSF51445">
    <property type="entry name" value="(Trans)glycosidases"/>
    <property type="match status" value="1"/>
</dbReference>
<evidence type="ECO:0000256" key="21">
    <source>
        <dbReference type="SAM" id="MobiDB-lite"/>
    </source>
</evidence>
<feature type="signal peptide" evidence="22">
    <location>
        <begin position="1"/>
        <end position="18"/>
    </location>
</feature>
<dbReference type="Gene3D" id="3.20.20.80">
    <property type="entry name" value="Glycosidases"/>
    <property type="match status" value="1"/>
</dbReference>
<dbReference type="PANTHER" id="PTHR11177:SF248">
    <property type="entry name" value="CHITOTRIOSIDASE-1"/>
    <property type="match status" value="1"/>
</dbReference>
<evidence type="ECO:0000259" key="23">
    <source>
        <dbReference type="PROSITE" id="PS50940"/>
    </source>
</evidence>
<dbReference type="EMBL" id="JANPWB010000010">
    <property type="protein sequence ID" value="KAJ1137959.1"/>
    <property type="molecule type" value="Genomic_DNA"/>
</dbReference>